<comment type="caution">
    <text evidence="2">The sequence shown here is derived from an EMBL/GenBank/DDBJ whole genome shotgun (WGS) entry which is preliminary data.</text>
</comment>
<evidence type="ECO:0000313" key="3">
    <source>
        <dbReference type="Proteomes" id="UP001595579"/>
    </source>
</evidence>
<proteinExistence type="predicted"/>
<evidence type="ECO:0000256" key="1">
    <source>
        <dbReference type="SAM" id="Phobius"/>
    </source>
</evidence>
<dbReference type="Pfam" id="PF05751">
    <property type="entry name" value="FixH"/>
    <property type="match status" value="1"/>
</dbReference>
<dbReference type="InterPro" id="IPR008620">
    <property type="entry name" value="FixH"/>
</dbReference>
<protein>
    <submittedName>
        <fullName evidence="2">FixH family protein</fullName>
    </submittedName>
</protein>
<dbReference type="RefSeq" id="WP_386774811.1">
    <property type="nucleotide sequence ID" value="NZ_JBHRUG010000027.1"/>
</dbReference>
<evidence type="ECO:0000313" key="2">
    <source>
        <dbReference type="EMBL" id="MFC3284639.1"/>
    </source>
</evidence>
<dbReference type="EMBL" id="JBHRUG010000027">
    <property type="protein sequence ID" value="MFC3284639.1"/>
    <property type="molecule type" value="Genomic_DNA"/>
</dbReference>
<keyword evidence="3" id="KW-1185">Reference proteome</keyword>
<name>A0ABV7LQN1_9GAMM</name>
<accession>A0ABV7LQN1</accession>
<gene>
    <name evidence="2" type="ORF">ACFOEV_13600</name>
</gene>
<keyword evidence="1" id="KW-0812">Transmembrane</keyword>
<keyword evidence="1" id="KW-0472">Membrane</keyword>
<feature type="transmembrane region" description="Helical" evidence="1">
    <location>
        <begin position="15"/>
        <end position="37"/>
    </location>
</feature>
<dbReference type="Proteomes" id="UP001595579">
    <property type="component" value="Unassembled WGS sequence"/>
</dbReference>
<reference evidence="3" key="1">
    <citation type="journal article" date="2019" name="Int. J. Syst. Evol. Microbiol.">
        <title>The Global Catalogue of Microorganisms (GCM) 10K type strain sequencing project: providing services to taxonomists for standard genome sequencing and annotation.</title>
        <authorList>
            <consortium name="The Broad Institute Genomics Platform"/>
            <consortium name="The Broad Institute Genome Sequencing Center for Infectious Disease"/>
            <person name="Wu L."/>
            <person name="Ma J."/>
        </authorList>
    </citation>
    <scope>NUCLEOTIDE SEQUENCE [LARGE SCALE GENOMIC DNA]</scope>
    <source>
        <strain evidence="3">CECT 7698</strain>
    </source>
</reference>
<sequence length="173" mass="20039">MTVESKRIPPWYKQFWPWFLLGLLLSSIAVSTTYLVLSITTFDGMVEDNYYKRGLAINEVIEQDEHAARLGLRADLRIDDLTGDMTLDLSGEQRPERLYLALIFPTQGDRDLDLVLEHVRDGRYVGQVPRQLQHRWYMQLRPTQQAPAWRLTAEARLPTREAIALTPATQKDN</sequence>
<organism evidence="2 3">
    <name type="scientific">Litchfieldella rifensis</name>
    <dbReference type="NCBI Taxonomy" id="762643"/>
    <lineage>
        <taxon>Bacteria</taxon>
        <taxon>Pseudomonadati</taxon>
        <taxon>Pseudomonadota</taxon>
        <taxon>Gammaproteobacteria</taxon>
        <taxon>Oceanospirillales</taxon>
        <taxon>Halomonadaceae</taxon>
        <taxon>Litchfieldella</taxon>
    </lineage>
</organism>
<keyword evidence="1" id="KW-1133">Transmembrane helix</keyword>